<reference evidence="3 4" key="1">
    <citation type="journal article" date="2012" name="PLoS Pathog.">
        <title>Diverse lifestyles and strategies of plant pathogenesis encoded in the genomes of eighteen Dothideomycetes fungi.</title>
        <authorList>
            <person name="Ohm R.A."/>
            <person name="Feau N."/>
            <person name="Henrissat B."/>
            <person name="Schoch C.L."/>
            <person name="Horwitz B.A."/>
            <person name="Barry K.W."/>
            <person name="Condon B.J."/>
            <person name="Copeland A.C."/>
            <person name="Dhillon B."/>
            <person name="Glaser F."/>
            <person name="Hesse C.N."/>
            <person name="Kosti I."/>
            <person name="LaButti K."/>
            <person name="Lindquist E.A."/>
            <person name="Lucas S."/>
            <person name="Salamov A.A."/>
            <person name="Bradshaw R.E."/>
            <person name="Ciuffetti L."/>
            <person name="Hamelin R.C."/>
            <person name="Kema G.H.J."/>
            <person name="Lawrence C."/>
            <person name="Scott J.A."/>
            <person name="Spatafora J.W."/>
            <person name="Turgeon B.G."/>
            <person name="de Wit P.J.G.M."/>
            <person name="Zhong S."/>
            <person name="Goodwin S.B."/>
            <person name="Grigoriev I.V."/>
        </authorList>
    </citation>
    <scope>NUCLEOTIDE SEQUENCE [LARGE SCALE GENOMIC DNA]</scope>
    <source>
        <strain evidence="3 4">SO2202</strain>
    </source>
</reference>
<dbReference type="STRING" id="692275.M3CNX6"/>
<name>M3CNX6_SPHMS</name>
<dbReference type="HOGENOM" id="CLU_041452_0_0_1"/>
<dbReference type="GeneID" id="27905086"/>
<dbReference type="EMBL" id="KB456261">
    <property type="protein sequence ID" value="EMF15478.1"/>
    <property type="molecule type" value="Genomic_DNA"/>
</dbReference>
<dbReference type="PANTHER" id="PTHR41807:SF1">
    <property type="entry name" value="GLUTATHIONE TRANSFERASE 3"/>
    <property type="match status" value="1"/>
</dbReference>
<sequence>MSHSWLQRHRKAQLLELSEQAGLKQSEDLRKDELVEKLSDYLQSNSTRLSREPAFAAYFGTRSTPGRPTRASNAELIPDSVADVVEEVRSVVKSRGRRPTKVKQESEDEFAISSPVNNLAASPSHAISPLATALSPSGQLNPRTPALRSSARRQTQLPGPPSPAAVAELAEDASRNLVAGFQDLYSVSGIDNQISDIREILSSVTGIHLTVLLLEGIALQTEIFPWKYAFDIPATPITPSRAVLVPDVFILLTSFYWSATLTWALTSILVPLLFAYFYNLTIRDVKRGNVRVAVARYTADPLTYNIVKALATWLVFEKGVTFGVVQPETVDRIQQGILGGSTGMLIGSGIGAIGALYEAAQRRVVS</sequence>
<feature type="region of interest" description="Disordered" evidence="1">
    <location>
        <begin position="130"/>
        <end position="164"/>
    </location>
</feature>
<evidence type="ECO:0000256" key="2">
    <source>
        <dbReference type="SAM" id="Phobius"/>
    </source>
</evidence>
<dbReference type="GO" id="GO:0016020">
    <property type="term" value="C:membrane"/>
    <property type="evidence" value="ECO:0007669"/>
    <property type="project" value="TreeGrafter"/>
</dbReference>
<keyword evidence="2" id="KW-0812">Transmembrane</keyword>
<keyword evidence="4" id="KW-1185">Reference proteome</keyword>
<dbReference type="OrthoDB" id="4034134at2759"/>
<dbReference type="InterPro" id="IPR038872">
    <property type="entry name" value="Put_GTT3"/>
</dbReference>
<dbReference type="PANTHER" id="PTHR41807">
    <property type="entry name" value="GLUTATHIONE TRANSFERASE 3"/>
    <property type="match status" value="1"/>
</dbReference>
<keyword evidence="2" id="KW-1133">Transmembrane helix</keyword>
<accession>M3CNX6</accession>
<proteinExistence type="predicted"/>
<keyword evidence="2" id="KW-0472">Membrane</keyword>
<evidence type="ECO:0000313" key="3">
    <source>
        <dbReference type="EMBL" id="EMF15478.1"/>
    </source>
</evidence>
<dbReference type="AlphaFoldDB" id="M3CNX6"/>
<dbReference type="OMA" id="YLPDMFL"/>
<dbReference type="eggNOG" id="ENOG502S8AT">
    <property type="taxonomic scope" value="Eukaryota"/>
</dbReference>
<evidence type="ECO:0000313" key="4">
    <source>
        <dbReference type="Proteomes" id="UP000016931"/>
    </source>
</evidence>
<organism evidence="3 4">
    <name type="scientific">Sphaerulina musiva (strain SO2202)</name>
    <name type="common">Poplar stem canker fungus</name>
    <name type="synonym">Septoria musiva</name>
    <dbReference type="NCBI Taxonomy" id="692275"/>
    <lineage>
        <taxon>Eukaryota</taxon>
        <taxon>Fungi</taxon>
        <taxon>Dikarya</taxon>
        <taxon>Ascomycota</taxon>
        <taxon>Pezizomycotina</taxon>
        <taxon>Dothideomycetes</taxon>
        <taxon>Dothideomycetidae</taxon>
        <taxon>Mycosphaerellales</taxon>
        <taxon>Mycosphaerellaceae</taxon>
        <taxon>Sphaerulina</taxon>
    </lineage>
</organism>
<dbReference type="Proteomes" id="UP000016931">
    <property type="component" value="Unassembled WGS sequence"/>
</dbReference>
<dbReference type="RefSeq" id="XP_016763599.1">
    <property type="nucleotide sequence ID" value="XM_016907949.1"/>
</dbReference>
<feature type="transmembrane region" description="Helical" evidence="2">
    <location>
        <begin position="255"/>
        <end position="278"/>
    </location>
</feature>
<protein>
    <submittedName>
        <fullName evidence="3">Uncharacterized protein</fullName>
    </submittedName>
</protein>
<gene>
    <name evidence="3" type="ORF">SEPMUDRAFT_161652</name>
</gene>
<evidence type="ECO:0000256" key="1">
    <source>
        <dbReference type="SAM" id="MobiDB-lite"/>
    </source>
</evidence>